<proteinExistence type="predicted"/>
<evidence type="ECO:0000259" key="3">
    <source>
        <dbReference type="Pfam" id="PF08044"/>
    </source>
</evidence>
<feature type="domain" description="DUF1707" evidence="3">
    <location>
        <begin position="18"/>
        <end position="70"/>
    </location>
</feature>
<accession>A0ABY2B965</accession>
<gene>
    <name evidence="4" type="ORF">EV644_12625</name>
</gene>
<keyword evidence="2" id="KW-1133">Transmembrane helix</keyword>
<keyword evidence="5" id="KW-1185">Reference proteome</keyword>
<dbReference type="InterPro" id="IPR012551">
    <property type="entry name" value="DUF1707_SHOCT-like"/>
</dbReference>
<dbReference type="Pfam" id="PF08044">
    <property type="entry name" value="DUF1707"/>
    <property type="match status" value="1"/>
</dbReference>
<dbReference type="EMBL" id="SLWM01000026">
    <property type="protein sequence ID" value="TCO12282.1"/>
    <property type="molecule type" value="Genomic_DNA"/>
</dbReference>
<protein>
    <submittedName>
        <fullName evidence="4">Uncharacterized protein DUF1707</fullName>
    </submittedName>
</protein>
<evidence type="ECO:0000256" key="2">
    <source>
        <dbReference type="SAM" id="Phobius"/>
    </source>
</evidence>
<evidence type="ECO:0000256" key="1">
    <source>
        <dbReference type="SAM" id="MobiDB-lite"/>
    </source>
</evidence>
<evidence type="ECO:0000313" key="4">
    <source>
        <dbReference type="EMBL" id="TCO12282.1"/>
    </source>
</evidence>
<keyword evidence="2" id="KW-0472">Membrane</keyword>
<feature type="region of interest" description="Disordered" evidence="1">
    <location>
        <begin position="69"/>
        <end position="89"/>
    </location>
</feature>
<name>A0ABY2B965_9ACTN</name>
<reference evidence="4 5" key="1">
    <citation type="journal article" date="2015" name="Stand. Genomic Sci.">
        <title>Genomic Encyclopedia of Bacterial and Archaeal Type Strains, Phase III: the genomes of soil and plant-associated and newly described type strains.</title>
        <authorList>
            <person name="Whitman W.B."/>
            <person name="Woyke T."/>
            <person name="Klenk H.P."/>
            <person name="Zhou Y."/>
            <person name="Lilburn T.G."/>
            <person name="Beck B.J."/>
            <person name="De Vos P."/>
            <person name="Vandamme P."/>
            <person name="Eisen J.A."/>
            <person name="Garrity G."/>
            <person name="Hugenholtz P."/>
            <person name="Kyrpides N.C."/>
        </authorList>
    </citation>
    <scope>NUCLEOTIDE SEQUENCE [LARGE SCALE GENOMIC DNA]</scope>
    <source>
        <strain evidence="4 5">VKM Ac-2538</strain>
    </source>
</reference>
<sequence length="146" mass="16485">MSQHLPSPRGSSARRGPLRIGDAERDQAVAVLSDHFVAGRLTQEEFEERSGQATRARYDDDLAPLFDDLPEPAAAQSGPNRWSPGFRSGPQRMGPPPILWLLPVLMIGLVVATITFAAPWFLWVFFWIALLGGPHHHRRWQHPHRR</sequence>
<dbReference type="RefSeq" id="WP_132195700.1">
    <property type="nucleotide sequence ID" value="NZ_SLWM01000026.1"/>
</dbReference>
<feature type="transmembrane region" description="Helical" evidence="2">
    <location>
        <begin position="98"/>
        <end position="131"/>
    </location>
</feature>
<dbReference type="Proteomes" id="UP000295818">
    <property type="component" value="Unassembled WGS sequence"/>
</dbReference>
<evidence type="ECO:0000313" key="5">
    <source>
        <dbReference type="Proteomes" id="UP000295818"/>
    </source>
</evidence>
<feature type="region of interest" description="Disordered" evidence="1">
    <location>
        <begin position="1"/>
        <end position="20"/>
    </location>
</feature>
<comment type="caution">
    <text evidence="4">The sequence shown here is derived from an EMBL/GenBank/DDBJ whole genome shotgun (WGS) entry which is preliminary data.</text>
</comment>
<keyword evidence="2" id="KW-0812">Transmembrane</keyword>
<organism evidence="4 5">
    <name type="scientific">Kribbella orskensis</name>
    <dbReference type="NCBI Taxonomy" id="2512216"/>
    <lineage>
        <taxon>Bacteria</taxon>
        <taxon>Bacillati</taxon>
        <taxon>Actinomycetota</taxon>
        <taxon>Actinomycetes</taxon>
        <taxon>Propionibacteriales</taxon>
        <taxon>Kribbellaceae</taxon>
        <taxon>Kribbella</taxon>
    </lineage>
</organism>